<gene>
    <name evidence="1" type="ORF">DJ013_00520</name>
</gene>
<accession>A0A2Z4G6H9</accession>
<dbReference type="Proteomes" id="UP000249873">
    <property type="component" value="Chromosome"/>
</dbReference>
<sequence>MINFIRTNILILTLAMASVIGLVGCSKKVNYTPPSSISKASVSKLSMEKQIAFNFITASKSDVKVLDTLLNESFISRDQNWNGNKENFIEKRNADLSFDAIKPIRIIQDDSLVAVHSRMFGDTLRFRWDIMRIKGLEIQEHWSNVQDSIGVNPDGHSEIDGPTIPSQLEKTDANRALIARFMDQCMIREDGGASKFFNFGLYIQHNRDVGDGLSGLLWAMLRMKREGHTIKFKHNYRVMAEGNFVLSATEGYVGDEKTTFFDFFRIEENKIVEHWDIIAPVKNFIYFKETN</sequence>
<dbReference type="OrthoDB" id="9812089at2"/>
<organism evidence="1 2">
    <name type="scientific">Arcticibacterium luteifluviistationis</name>
    <dbReference type="NCBI Taxonomy" id="1784714"/>
    <lineage>
        <taxon>Bacteria</taxon>
        <taxon>Pseudomonadati</taxon>
        <taxon>Bacteroidota</taxon>
        <taxon>Cytophagia</taxon>
        <taxon>Cytophagales</taxon>
        <taxon>Leadbetterellaceae</taxon>
        <taxon>Arcticibacterium</taxon>
    </lineage>
</organism>
<dbReference type="SUPFAM" id="SSF54427">
    <property type="entry name" value="NTF2-like"/>
    <property type="match status" value="1"/>
</dbReference>
<evidence type="ECO:0000313" key="2">
    <source>
        <dbReference type="Proteomes" id="UP000249873"/>
    </source>
</evidence>
<reference evidence="1 2" key="1">
    <citation type="submission" date="2018-05" db="EMBL/GenBank/DDBJ databases">
        <title>Complete genome sequence of Arcticibacterium luteifluviistationis SM1504T, a cytophagaceae bacterium isolated from Arctic surface seawater.</title>
        <authorList>
            <person name="Li Y."/>
            <person name="Qin Q.-L."/>
        </authorList>
    </citation>
    <scope>NUCLEOTIDE SEQUENCE [LARGE SCALE GENOMIC DNA]</scope>
    <source>
        <strain evidence="1 2">SM1504</strain>
    </source>
</reference>
<dbReference type="AlphaFoldDB" id="A0A2Z4G6H9"/>
<dbReference type="InterPro" id="IPR032710">
    <property type="entry name" value="NTF2-like_dom_sf"/>
</dbReference>
<dbReference type="RefSeq" id="WP_111369858.1">
    <property type="nucleotide sequence ID" value="NZ_CP029480.1"/>
</dbReference>
<dbReference type="Gene3D" id="3.10.450.50">
    <property type="match status" value="2"/>
</dbReference>
<name>A0A2Z4G6H9_9BACT</name>
<protein>
    <recommendedName>
        <fullName evidence="3">SnoaL-like domain-containing protein</fullName>
    </recommendedName>
</protein>
<evidence type="ECO:0000313" key="1">
    <source>
        <dbReference type="EMBL" id="AWV96756.1"/>
    </source>
</evidence>
<dbReference type="EMBL" id="CP029480">
    <property type="protein sequence ID" value="AWV96756.1"/>
    <property type="molecule type" value="Genomic_DNA"/>
</dbReference>
<evidence type="ECO:0008006" key="3">
    <source>
        <dbReference type="Google" id="ProtNLM"/>
    </source>
</evidence>
<dbReference type="KEGG" id="als:DJ013_00520"/>
<dbReference type="PROSITE" id="PS51257">
    <property type="entry name" value="PROKAR_LIPOPROTEIN"/>
    <property type="match status" value="1"/>
</dbReference>
<proteinExistence type="predicted"/>
<keyword evidence="2" id="KW-1185">Reference proteome</keyword>